<dbReference type="Gene3D" id="3.40.50.720">
    <property type="entry name" value="NAD(P)-binding Rossmann-like Domain"/>
    <property type="match status" value="1"/>
</dbReference>
<comment type="caution">
    <text evidence="1">The sequence shown here is derived from an EMBL/GenBank/DDBJ whole genome shotgun (WGS) entry which is preliminary data.</text>
</comment>
<proteinExistence type="predicted"/>
<accession>A0A4R5NGT8</accession>
<gene>
    <name evidence="1" type="ORF">C5L31_000944</name>
</gene>
<dbReference type="PANTHER" id="PTHR43677:SF11">
    <property type="entry name" value="ZINC-CONTAINING ALCOHOL DEHYDROGENASE"/>
    <property type="match status" value="1"/>
</dbReference>
<dbReference type="STRING" id="1122149.FD44_GL000758"/>
<dbReference type="InterPro" id="IPR011032">
    <property type="entry name" value="GroES-like_sf"/>
</dbReference>
<dbReference type="SUPFAM" id="SSF50129">
    <property type="entry name" value="GroES-like"/>
    <property type="match status" value="1"/>
</dbReference>
<dbReference type="GO" id="GO:0016491">
    <property type="term" value="F:oxidoreductase activity"/>
    <property type="evidence" value="ECO:0007669"/>
    <property type="project" value="TreeGrafter"/>
</dbReference>
<dbReference type="EMBL" id="PUFO01000084">
    <property type="protein sequence ID" value="TDG73697.1"/>
    <property type="molecule type" value="Genomic_DNA"/>
</dbReference>
<sequence length="307" mass="32953">MKAALVETFNQVPQYKEVQAPIAKDGEQLVTVLASPVNHLVQARANGTHYSSDASQLPFIPGVDGVGKLANGQLVYFMANGPLAEKVAVNEHRMIPIPANVDANKVAAAMNPATSSWMAIKQRLGDIKGKKVMILGATGAAGSVAMEISRYLGTSEVVAVGRNQEKLNQLDADQKIWLGNPDADLKANADVDVVLDYLWGEVTEQFLPIILQARIDHSQPLNWVEIGSMAGSDIKLPAAFLRSTALTLLGSGMGSVPARAFVKELPELAQLISEGHFNVPIEVAPLSQVSEMWLKETGKRLVFNPGK</sequence>
<name>A0A4R5NGT8_9LACO</name>
<dbReference type="AlphaFoldDB" id="A0A4R5NGT8"/>
<dbReference type="InterPro" id="IPR051397">
    <property type="entry name" value="Zn-ADH-like_protein"/>
</dbReference>
<dbReference type="Proteomes" id="UP000294854">
    <property type="component" value="Unassembled WGS sequence"/>
</dbReference>
<evidence type="ECO:0000313" key="2">
    <source>
        <dbReference type="Proteomes" id="UP000294854"/>
    </source>
</evidence>
<evidence type="ECO:0008006" key="3">
    <source>
        <dbReference type="Google" id="ProtNLM"/>
    </source>
</evidence>
<reference evidence="1 2" key="1">
    <citation type="journal article" date="2019" name="Appl. Microbiol. Biotechnol.">
        <title>Uncovering carbohydrate metabolism through a genotype-phenotype association study of 56 lactic acid bacteria genomes.</title>
        <authorList>
            <person name="Buron-Moles G."/>
            <person name="Chailyan A."/>
            <person name="Dolejs I."/>
            <person name="Forster J."/>
            <person name="Miks M.H."/>
        </authorList>
    </citation>
    <scope>NUCLEOTIDE SEQUENCE [LARGE SCALE GENOMIC DNA]</scope>
    <source>
        <strain evidence="1 2">ATCC 49373</strain>
    </source>
</reference>
<evidence type="ECO:0000313" key="1">
    <source>
        <dbReference type="EMBL" id="TDG73697.1"/>
    </source>
</evidence>
<dbReference type="InterPro" id="IPR036291">
    <property type="entry name" value="NAD(P)-bd_dom_sf"/>
</dbReference>
<organism evidence="1 2">
    <name type="scientific">Secundilactobacillus malefermentans</name>
    <dbReference type="NCBI Taxonomy" id="176292"/>
    <lineage>
        <taxon>Bacteria</taxon>
        <taxon>Bacillati</taxon>
        <taxon>Bacillota</taxon>
        <taxon>Bacilli</taxon>
        <taxon>Lactobacillales</taxon>
        <taxon>Lactobacillaceae</taxon>
        <taxon>Secundilactobacillus</taxon>
    </lineage>
</organism>
<keyword evidence="2" id="KW-1185">Reference proteome</keyword>
<dbReference type="RefSeq" id="WP_010619147.1">
    <property type="nucleotide sequence ID" value="NZ_PUFO01000084.1"/>
</dbReference>
<dbReference type="Gene3D" id="3.90.180.10">
    <property type="entry name" value="Medium-chain alcohol dehydrogenases, catalytic domain"/>
    <property type="match status" value="2"/>
</dbReference>
<dbReference type="PANTHER" id="PTHR43677">
    <property type="entry name" value="SHORT-CHAIN DEHYDROGENASE/REDUCTASE"/>
    <property type="match status" value="1"/>
</dbReference>
<protein>
    <recommendedName>
        <fullName evidence="3">Enoyl reductase (ER) domain-containing protein</fullName>
    </recommendedName>
</protein>
<dbReference type="OrthoDB" id="9787435at2"/>
<dbReference type="SUPFAM" id="SSF51735">
    <property type="entry name" value="NAD(P)-binding Rossmann-fold domains"/>
    <property type="match status" value="1"/>
</dbReference>